<feature type="domain" description="Putative T7SS secretion signal" evidence="4">
    <location>
        <begin position="19"/>
        <end position="186"/>
    </location>
</feature>
<dbReference type="InterPro" id="IPR049082">
    <property type="entry name" value="T7SS_signal"/>
</dbReference>
<dbReference type="NCBIfam" id="TIGR01643">
    <property type="entry name" value="YD_repeat_2x"/>
    <property type="match status" value="9"/>
</dbReference>
<sequence>MARPTGWDVLGLDGDPTPGVVESVQALAKEFGDFAHDAEAAYHSLSSFGSDATALQWVGQTADAFKGQFGPLPGRLQKLYTSYSEASDALSAYAPQLQAAQTKADTALRQAQDANSNLQRATNNANNAAADLKTAQQSHATTPNPQAVTDAQTAHDTAQTNLNNAKAHMAALTKQANDAYNDRINAAKACGSALHRAQSDGIHNKHWWEHVGEVLSEVGGEIADIANELAPFLDILALATSWIPGVDVVTAALAEADNIIALVGTGMEVAGDAMQGHWGDALMGVGMLGLQFVGGKAIEKVGGKLMDKYGGKLMEKLGSRGNKLACEGGDPVDVVSGRMLTAETDLVLPSVLPLFLRRSYSSGYEAGRLFGPGWSSTLDIRLSVNSAGIHLTGDDAQVLNYPIPDPGQSVVSESGSRWPLEWNREADEIRVSTPATGLVMHFPVAHFADENGQIRDLMALTDRNGNRIDFVRDAQGTPTAVEHSGGYRVAVDTAATDGGLRVTGIRLLDGSQDGVIVRAFQYDRPGRLTGVVDSSGEPFRYEHDTADRITAWVDRLGYRYVYEYGEDGRVVRGIGDGGFLSATFVYDDENEANTVLDSLGQPTVYRYDETGHVVAITDPLGGTLLSEYDARGHLLSGTDAIGRTTRREYDADGNAVRVSRPDGTEITAAFAGPAQPLEVNLPDGTAWRYTYDDRGNLASVTDPAGAVSTYRYDEHGAVVESTDALGMATRVANDSTGLALEIVDPVGEVTRAVRDAFGRIVEVHGAVGEVVATEFTVEGLPLRQTTNEGLTTTWTYDAERHAIEHVDPLGTVTRSEYGPFGKLTARTDTTGVRHTFAYDTELNLVRVTNPAGATWDYTFDGAGNIVAETDFGGRVLRYTHDAVGQLTARANGAGQVVRMERNPMGQVVRRLAPEGETFYEYDTAGRVLAVTGPGSALSYTYDEAGRPLTEAVDGRVTEFAYDAAGRRVGRLTPSGAVSRWDYDPQARRATLTAGSRQVAFDFDIAGRETVRTIDGGARLTQQFDALGRLAGQRLAGDTTLLERSYSYRADGIPVAVSDSLRGARQYEVDAEGRVLSVQAQTWSESYSYDAFGNVAQDVRPAGRSDDSLDTPSFEGTRVRKTGRTHYDYDAQGRTIRAVRRTLSGQRREWNYSWDSNDQLTQVTLPDGAVWQYTYDPTGRRTGKIRLSDDGGTPAERVWFSWDGSRLVEQVTEGADGVRTALVWDYEANDGWRPVAQRRRSWAADAPQEAIDEAFHTIVTDLVGTPTELVAPDGSIDWYTTTSLYGTTIATSSDHGADCPLRFPGQFRDDETGLHYNVHRYYDPERGSYLSPDPLGLAAAPNDQAYVANPMVSADPLGLICLNAAQQIKDRVDFLHGKFEAPYGQRENTVAIIRAMDKEGNIVHVVGWSGKESKTLFGDVDDEIGKNGLANEIRADPFDGDAEVTALNHIRTNGWTPLGGAASRPCCPWCQNSLVHTPFSDTVGPAKLIGPESRTRFNPPAGGKSIQTNQRLANGKSGGWLQGQTMFTW</sequence>
<gene>
    <name evidence="6" type="ordered locus">Caci_2081</name>
</gene>
<feature type="compositionally biased region" description="Polar residues" evidence="2">
    <location>
        <begin position="134"/>
        <end position="145"/>
    </location>
</feature>
<dbReference type="PANTHER" id="PTHR32305:SF15">
    <property type="entry name" value="PROTEIN RHSA-RELATED"/>
    <property type="match status" value="1"/>
</dbReference>
<evidence type="ECO:0000256" key="2">
    <source>
        <dbReference type="SAM" id="MobiDB-lite"/>
    </source>
</evidence>
<dbReference type="InterPro" id="IPR031325">
    <property type="entry name" value="RHS_repeat"/>
</dbReference>
<accession>C7QG23</accession>
<dbReference type="eggNOG" id="COG3209">
    <property type="taxonomic scope" value="Bacteria"/>
</dbReference>
<evidence type="ECO:0000313" key="7">
    <source>
        <dbReference type="Proteomes" id="UP000000851"/>
    </source>
</evidence>
<dbReference type="InParanoid" id="C7QG23"/>
<dbReference type="InterPro" id="IPR022385">
    <property type="entry name" value="Rhs_assc_core"/>
</dbReference>
<dbReference type="HOGENOM" id="CLU_001218_1_2_11"/>
<dbReference type="Pfam" id="PF20148">
    <property type="entry name" value="DUF6531"/>
    <property type="match status" value="1"/>
</dbReference>
<dbReference type="PANTHER" id="PTHR32305">
    <property type="match status" value="1"/>
</dbReference>
<reference evidence="6 7" key="1">
    <citation type="journal article" date="2009" name="Stand. Genomic Sci.">
        <title>Complete genome sequence of Catenulispora acidiphila type strain (ID 139908).</title>
        <authorList>
            <person name="Copeland A."/>
            <person name="Lapidus A."/>
            <person name="Glavina Del Rio T."/>
            <person name="Nolan M."/>
            <person name="Lucas S."/>
            <person name="Chen F."/>
            <person name="Tice H."/>
            <person name="Cheng J.F."/>
            <person name="Bruce D."/>
            <person name="Goodwin L."/>
            <person name="Pitluck S."/>
            <person name="Mikhailova N."/>
            <person name="Pati A."/>
            <person name="Ivanova N."/>
            <person name="Mavromatis K."/>
            <person name="Chen A."/>
            <person name="Palaniappan K."/>
            <person name="Chain P."/>
            <person name="Land M."/>
            <person name="Hauser L."/>
            <person name="Chang Y.J."/>
            <person name="Jeffries C.D."/>
            <person name="Chertkov O."/>
            <person name="Brettin T."/>
            <person name="Detter J.C."/>
            <person name="Han C."/>
            <person name="Ali Z."/>
            <person name="Tindall B.J."/>
            <person name="Goker M."/>
            <person name="Bristow J."/>
            <person name="Eisen J.A."/>
            <person name="Markowitz V."/>
            <person name="Hugenholtz P."/>
            <person name="Kyrpides N.C."/>
            <person name="Klenk H.P."/>
        </authorList>
    </citation>
    <scope>NUCLEOTIDE SEQUENCE [LARGE SCALE GENOMIC DNA]</scope>
    <source>
        <strain evidence="7">DSM 44928 / JCM 14897 / NBRC 102108 / NRRL B-24433 / ID139908</strain>
    </source>
</reference>
<dbReference type="NCBIfam" id="TIGR03696">
    <property type="entry name" value="Rhs_assc_core"/>
    <property type="match status" value="1"/>
</dbReference>
<evidence type="ECO:0000259" key="4">
    <source>
        <dbReference type="Pfam" id="PF21725"/>
    </source>
</evidence>
<dbReference type="Pfam" id="PF21725">
    <property type="entry name" value="T7SS_signal"/>
    <property type="match status" value="1"/>
</dbReference>
<dbReference type="STRING" id="479433.Caci_2081"/>
<dbReference type="Gene3D" id="2.180.10.10">
    <property type="entry name" value="RHS repeat-associated core"/>
    <property type="match status" value="3"/>
</dbReference>
<organism evidence="6 7">
    <name type="scientific">Catenulispora acidiphila (strain DSM 44928 / JCM 14897 / NBRC 102108 / NRRL B-24433 / ID139908)</name>
    <dbReference type="NCBI Taxonomy" id="479433"/>
    <lineage>
        <taxon>Bacteria</taxon>
        <taxon>Bacillati</taxon>
        <taxon>Actinomycetota</taxon>
        <taxon>Actinomycetes</taxon>
        <taxon>Catenulisporales</taxon>
        <taxon>Catenulisporaceae</taxon>
        <taxon>Catenulispora</taxon>
    </lineage>
</organism>
<evidence type="ECO:0000313" key="6">
    <source>
        <dbReference type="EMBL" id="ACU71000.1"/>
    </source>
</evidence>
<dbReference type="InterPro" id="IPR050708">
    <property type="entry name" value="T6SS_VgrG/RHS"/>
</dbReference>
<dbReference type="Proteomes" id="UP000000851">
    <property type="component" value="Chromosome"/>
</dbReference>
<dbReference type="InterPro" id="IPR056823">
    <property type="entry name" value="TEN-like_YD-shell"/>
</dbReference>
<keyword evidence="7" id="KW-1185">Reference proteome</keyword>
<evidence type="ECO:0000256" key="1">
    <source>
        <dbReference type="ARBA" id="ARBA00022737"/>
    </source>
</evidence>
<keyword evidence="1" id="KW-0677">Repeat</keyword>
<dbReference type="Pfam" id="PF25023">
    <property type="entry name" value="TEN_YD-shell"/>
    <property type="match status" value="1"/>
</dbReference>
<dbReference type="Pfam" id="PF05593">
    <property type="entry name" value="RHS_repeat"/>
    <property type="match status" value="3"/>
</dbReference>
<dbReference type="EMBL" id="CP001700">
    <property type="protein sequence ID" value="ACU71000.1"/>
    <property type="molecule type" value="Genomic_DNA"/>
</dbReference>
<protein>
    <submittedName>
        <fullName evidence="6">YD repeat protein</fullName>
    </submittedName>
</protein>
<name>C7QG23_CATAD</name>
<proteinExistence type="predicted"/>
<evidence type="ECO:0000259" key="5">
    <source>
        <dbReference type="Pfam" id="PF25023"/>
    </source>
</evidence>
<dbReference type="InterPro" id="IPR006530">
    <property type="entry name" value="YD"/>
</dbReference>
<dbReference type="InterPro" id="IPR036689">
    <property type="entry name" value="ESAT-6-like_sf"/>
</dbReference>
<feature type="domain" description="Teneurin-like YD-shell" evidence="5">
    <location>
        <begin position="583"/>
        <end position="763"/>
    </location>
</feature>
<evidence type="ECO:0000259" key="3">
    <source>
        <dbReference type="Pfam" id="PF20148"/>
    </source>
</evidence>
<dbReference type="KEGG" id="cai:Caci_2081"/>
<dbReference type="SUPFAM" id="SSF140453">
    <property type="entry name" value="EsxAB dimer-like"/>
    <property type="match status" value="1"/>
</dbReference>
<feature type="domain" description="DUF6531" evidence="3">
    <location>
        <begin position="329"/>
        <end position="401"/>
    </location>
</feature>
<feature type="region of interest" description="Disordered" evidence="2">
    <location>
        <begin position="132"/>
        <end position="151"/>
    </location>
</feature>
<dbReference type="InterPro" id="IPR045351">
    <property type="entry name" value="DUF6531"/>
</dbReference>